<feature type="region of interest" description="Disordered" evidence="1">
    <location>
        <begin position="270"/>
        <end position="313"/>
    </location>
</feature>
<dbReference type="EMBL" id="DF237867">
    <property type="protein sequence ID" value="GAQ92079.1"/>
    <property type="molecule type" value="Genomic_DNA"/>
</dbReference>
<evidence type="ECO:0000313" key="3">
    <source>
        <dbReference type="Proteomes" id="UP000054558"/>
    </source>
</evidence>
<gene>
    <name evidence="2" type="ORF">KFL_009180020</name>
</gene>
<evidence type="ECO:0000313" key="2">
    <source>
        <dbReference type="EMBL" id="GAQ92079.1"/>
    </source>
</evidence>
<protein>
    <submittedName>
        <fullName evidence="2">Uncharacterized protein</fullName>
    </submittedName>
</protein>
<accession>A0A1Y1IRF4</accession>
<reference evidence="2 3" key="1">
    <citation type="journal article" date="2014" name="Nat. Commun.">
        <title>Klebsormidium flaccidum genome reveals primary factors for plant terrestrial adaptation.</title>
        <authorList>
            <person name="Hori K."/>
            <person name="Maruyama F."/>
            <person name="Fujisawa T."/>
            <person name="Togashi T."/>
            <person name="Yamamoto N."/>
            <person name="Seo M."/>
            <person name="Sato S."/>
            <person name="Yamada T."/>
            <person name="Mori H."/>
            <person name="Tajima N."/>
            <person name="Moriyama T."/>
            <person name="Ikeuchi M."/>
            <person name="Watanabe M."/>
            <person name="Wada H."/>
            <person name="Kobayashi K."/>
            <person name="Saito M."/>
            <person name="Masuda T."/>
            <person name="Sasaki-Sekimoto Y."/>
            <person name="Mashiguchi K."/>
            <person name="Awai K."/>
            <person name="Shimojima M."/>
            <person name="Masuda S."/>
            <person name="Iwai M."/>
            <person name="Nobusawa T."/>
            <person name="Narise T."/>
            <person name="Kondo S."/>
            <person name="Saito H."/>
            <person name="Sato R."/>
            <person name="Murakawa M."/>
            <person name="Ihara Y."/>
            <person name="Oshima-Yamada Y."/>
            <person name="Ohtaka K."/>
            <person name="Satoh M."/>
            <person name="Sonobe K."/>
            <person name="Ishii M."/>
            <person name="Ohtani R."/>
            <person name="Kanamori-Sato M."/>
            <person name="Honoki R."/>
            <person name="Miyazaki D."/>
            <person name="Mochizuki H."/>
            <person name="Umetsu J."/>
            <person name="Higashi K."/>
            <person name="Shibata D."/>
            <person name="Kamiya Y."/>
            <person name="Sato N."/>
            <person name="Nakamura Y."/>
            <person name="Tabata S."/>
            <person name="Ida S."/>
            <person name="Kurokawa K."/>
            <person name="Ohta H."/>
        </authorList>
    </citation>
    <scope>NUCLEOTIDE SEQUENCE [LARGE SCALE GENOMIC DNA]</scope>
    <source>
        <strain evidence="2 3">NIES-2285</strain>
    </source>
</reference>
<keyword evidence="3" id="KW-1185">Reference proteome</keyword>
<proteinExistence type="predicted"/>
<dbReference type="AlphaFoldDB" id="A0A1Y1IRF4"/>
<evidence type="ECO:0000256" key="1">
    <source>
        <dbReference type="SAM" id="MobiDB-lite"/>
    </source>
</evidence>
<name>A0A1Y1IRF4_KLENI</name>
<organism evidence="2 3">
    <name type="scientific">Klebsormidium nitens</name>
    <name type="common">Green alga</name>
    <name type="synonym">Ulothrix nitens</name>
    <dbReference type="NCBI Taxonomy" id="105231"/>
    <lineage>
        <taxon>Eukaryota</taxon>
        <taxon>Viridiplantae</taxon>
        <taxon>Streptophyta</taxon>
        <taxon>Klebsormidiophyceae</taxon>
        <taxon>Klebsormidiales</taxon>
        <taxon>Klebsormidiaceae</taxon>
        <taxon>Klebsormidium</taxon>
    </lineage>
</organism>
<dbReference type="Proteomes" id="UP000054558">
    <property type="component" value="Unassembled WGS sequence"/>
</dbReference>
<sequence length="313" mass="35177">MELKLKPNSELINDNDRFNLLMKFLARGARDQAAHLEPEMREERRTRNAAQADLYLRNRTAYEKAKTDYDALSAEAKAAAIEPIWPEPHVDEEVYDQPVEKFWAMMEKLYQEKSTTRMDEFRYFARRSEETIASPVQRMQALKHALDRPKAPATDSRGMPERTLAQLKELWEAHHNPNACKAVIVPVPSAHVAPVHSQLTKRVVDKDEGLRGPLSNMPLSFIPKDFLREPHRPPPGMKTVPEGMVPVLEAEPYARATPEPVPTEMVSVEIGPGPTNDQAVLPTLETPPSAPNTATDDTLPANFTELPADAPAR</sequence>